<evidence type="ECO:0000256" key="3">
    <source>
        <dbReference type="ARBA" id="ARBA00022692"/>
    </source>
</evidence>
<protein>
    <submittedName>
        <fullName evidence="8">ComEC/Rec2-related protein</fullName>
    </submittedName>
</protein>
<dbReference type="GO" id="GO:0005886">
    <property type="term" value="C:plasma membrane"/>
    <property type="evidence" value="ECO:0007669"/>
    <property type="project" value="UniProtKB-SubCell"/>
</dbReference>
<feature type="transmembrane region" description="Helical" evidence="6">
    <location>
        <begin position="284"/>
        <end position="301"/>
    </location>
</feature>
<name>E0UUF3_SULAO</name>
<keyword evidence="9" id="KW-1185">Reference proteome</keyword>
<dbReference type="NCBIfam" id="TIGR00360">
    <property type="entry name" value="ComEC_N-term"/>
    <property type="match status" value="1"/>
</dbReference>
<keyword evidence="5 6" id="KW-0472">Membrane</keyword>
<feature type="transmembrane region" description="Helical" evidence="6">
    <location>
        <begin position="218"/>
        <end position="233"/>
    </location>
</feature>
<evidence type="ECO:0000256" key="6">
    <source>
        <dbReference type="SAM" id="Phobius"/>
    </source>
</evidence>
<evidence type="ECO:0000256" key="2">
    <source>
        <dbReference type="ARBA" id="ARBA00022475"/>
    </source>
</evidence>
<dbReference type="OrthoDB" id="5372341at2"/>
<dbReference type="InterPro" id="IPR052159">
    <property type="entry name" value="Competence_DNA_uptake"/>
</dbReference>
<accession>E0UUF3</accession>
<gene>
    <name evidence="8" type="ordered locus">Saut_0340</name>
</gene>
<evidence type="ECO:0000259" key="7">
    <source>
        <dbReference type="Pfam" id="PF03772"/>
    </source>
</evidence>
<keyword evidence="2" id="KW-1003">Cell membrane</keyword>
<evidence type="ECO:0000256" key="1">
    <source>
        <dbReference type="ARBA" id="ARBA00004651"/>
    </source>
</evidence>
<dbReference type="eggNOG" id="COG0658">
    <property type="taxonomic scope" value="Bacteria"/>
</dbReference>
<dbReference type="AlphaFoldDB" id="E0UUF3"/>
<dbReference type="Pfam" id="PF03772">
    <property type="entry name" value="Competence"/>
    <property type="match status" value="1"/>
</dbReference>
<feature type="transmembrane region" description="Helical" evidence="6">
    <location>
        <begin position="176"/>
        <end position="198"/>
    </location>
</feature>
<evidence type="ECO:0000256" key="5">
    <source>
        <dbReference type="ARBA" id="ARBA00023136"/>
    </source>
</evidence>
<dbReference type="STRING" id="563040.Saut_0340"/>
<dbReference type="HOGENOM" id="CLU_054204_0_0_7"/>
<dbReference type="PANTHER" id="PTHR30619:SF7">
    <property type="entry name" value="BETA-LACTAMASE DOMAIN PROTEIN"/>
    <property type="match status" value="1"/>
</dbReference>
<comment type="subcellular location">
    <subcellularLocation>
        <location evidence="1">Cell membrane</location>
        <topology evidence="1">Multi-pass membrane protein</topology>
    </subcellularLocation>
</comment>
<reference evidence="9" key="1">
    <citation type="journal article" date="2010" name="Stand. Genomic Sci.">
        <title>Complete genome sequence of Sulfurimonas autotrophica type strain (OK10).</title>
        <authorList>
            <person name="Sikorski J."/>
            <person name="Munk C."/>
            <person name="Lapidus A."/>
            <person name="Djao O."/>
            <person name="Lucas S."/>
            <person name="Glavina Del Rio T."/>
            <person name="Nolan M."/>
            <person name="Tice H."/>
            <person name="Han C."/>
            <person name="Cheng J."/>
            <person name="Tapia R."/>
            <person name="Goodwin L."/>
            <person name="Pitluck S."/>
            <person name="Liolios K."/>
            <person name="Ivanova N."/>
            <person name="Mavromatis K."/>
            <person name="Mikhailova N."/>
            <person name="Pati A."/>
            <person name="Sims D."/>
            <person name="Meincke L."/>
            <person name="Brettin T."/>
            <person name="Detter J."/>
            <person name="Chen A."/>
            <person name="Palaniappan K."/>
            <person name="Land M."/>
            <person name="Hauser L."/>
            <person name="Chang Y."/>
            <person name="Jeffries C."/>
            <person name="Rohde M."/>
            <person name="Lang E."/>
            <person name="Spring S."/>
            <person name="Goker M."/>
            <person name="Woyke T."/>
            <person name="Bristow J."/>
            <person name="Eisen J."/>
            <person name="Markowitz V."/>
            <person name="Hugenholtz P."/>
            <person name="Kyrpides N."/>
            <person name="Klenk H."/>
        </authorList>
    </citation>
    <scope>NUCLEOTIDE SEQUENCE [LARGE SCALE GENOMIC DNA]</scope>
    <source>
        <strain evidence="9">ATCC BAA-671 / DSM 16294 / JCM 11897 / OK10</strain>
    </source>
</reference>
<evidence type="ECO:0000256" key="4">
    <source>
        <dbReference type="ARBA" id="ARBA00022989"/>
    </source>
</evidence>
<feature type="transmembrane region" description="Helical" evidence="6">
    <location>
        <begin position="408"/>
        <end position="424"/>
    </location>
</feature>
<dbReference type="KEGG" id="sua:Saut_0340"/>
<feature type="transmembrane region" description="Helical" evidence="6">
    <location>
        <begin position="385"/>
        <end position="402"/>
    </location>
</feature>
<feature type="transmembrane region" description="Helical" evidence="6">
    <location>
        <begin position="16"/>
        <end position="36"/>
    </location>
</feature>
<keyword evidence="4 6" id="KW-1133">Transmembrane helix</keyword>
<dbReference type="Proteomes" id="UP000007803">
    <property type="component" value="Chromosome"/>
</dbReference>
<evidence type="ECO:0000313" key="8">
    <source>
        <dbReference type="EMBL" id="ADN08389.1"/>
    </source>
</evidence>
<dbReference type="PANTHER" id="PTHR30619">
    <property type="entry name" value="DNA INTERNALIZATION/COMPETENCE PROTEIN COMEC/REC2"/>
    <property type="match status" value="1"/>
</dbReference>
<evidence type="ECO:0000313" key="9">
    <source>
        <dbReference type="Proteomes" id="UP000007803"/>
    </source>
</evidence>
<feature type="domain" description="ComEC/Rec2-related protein" evidence="7">
    <location>
        <begin position="163"/>
        <end position="423"/>
    </location>
</feature>
<feature type="transmembrane region" description="Helical" evidence="6">
    <location>
        <begin position="342"/>
        <end position="364"/>
    </location>
</feature>
<feature type="transmembrane region" description="Helical" evidence="6">
    <location>
        <begin position="313"/>
        <end position="336"/>
    </location>
</feature>
<proteinExistence type="predicted"/>
<dbReference type="RefSeq" id="WP_013326145.1">
    <property type="nucleotide sequence ID" value="NC_014506.1"/>
</dbReference>
<keyword evidence="3 6" id="KW-0812">Transmembrane</keyword>
<organism evidence="8 9">
    <name type="scientific">Sulfurimonas autotrophica (strain ATCC BAA-671 / DSM 16294 / JCM 11897 / OK10)</name>
    <dbReference type="NCBI Taxonomy" id="563040"/>
    <lineage>
        <taxon>Bacteria</taxon>
        <taxon>Pseudomonadati</taxon>
        <taxon>Campylobacterota</taxon>
        <taxon>Epsilonproteobacteria</taxon>
        <taxon>Campylobacterales</taxon>
        <taxon>Sulfurimonadaceae</taxon>
        <taxon>Sulfurimonas</taxon>
    </lineage>
</organism>
<feature type="transmembrane region" description="Helical" evidence="6">
    <location>
        <begin position="261"/>
        <end position="278"/>
    </location>
</feature>
<dbReference type="EMBL" id="CP002205">
    <property type="protein sequence ID" value="ADN08389.1"/>
    <property type="molecule type" value="Genomic_DNA"/>
</dbReference>
<dbReference type="InterPro" id="IPR004477">
    <property type="entry name" value="ComEC_N"/>
</dbReference>
<sequence>MKILEKVSLFSSKKDLFLFFIFIFTLLSLSLFFEYYKYKELTKFDSQLVDAKVLKEYDKTKLTKKGKIKSYKILKLRSDDGLVFYTMASKKLKNLKNKHLHVEIWAGNISFKEYIKGFFAFSKILNICDKPTLKQKLASFIDAQHANSDIAKLYKALFLALPLPTSMQTQFSNLGISHLIAISGFHLGVLAAILFFIIKYPYKILQNRYFPYRSYKRDTFIIISLVLLGYLLFLDSPPSLLRAFVMLIVGFILYDRGIQIVSMQTLLITVLLILALFPKLVFSIGFWLSASGVFYIFLFLIHFKEYSKIKQFILLPFWVYLMMLPFSMAIFGNFSLYHPLSILWTTLFTLFYPLAIALHVIGMGNLLDTPLQHLLHVDTHAIQHILSKGYLVIEILLSLAAVFSKKALYLLLGYTLLLFIYFVYNMA</sequence>